<evidence type="ECO:0000259" key="14">
    <source>
        <dbReference type="Pfam" id="PF02737"/>
    </source>
</evidence>
<keyword evidence="8" id="KW-0576">Peroxisome</keyword>
<dbReference type="GO" id="GO:0003857">
    <property type="term" value="F:(3S)-3-hydroxyacyl-CoA dehydrogenase (NAD+) activity"/>
    <property type="evidence" value="ECO:0007669"/>
    <property type="project" value="UniProtKB-EC"/>
</dbReference>
<dbReference type="SUPFAM" id="SSF51735">
    <property type="entry name" value="NAD(P)-binding Rossmann-fold domains"/>
    <property type="match status" value="1"/>
</dbReference>
<dbReference type="Gene3D" id="3.90.226.10">
    <property type="entry name" value="2-enoyl-CoA Hydratase, Chain A, domain 1"/>
    <property type="match status" value="1"/>
</dbReference>
<evidence type="ECO:0000256" key="2">
    <source>
        <dbReference type="ARBA" id="ARBA00005005"/>
    </source>
</evidence>
<dbReference type="AlphaFoldDB" id="N6VC52"/>
<dbReference type="UniPathway" id="UPA00659"/>
<dbReference type="InterPro" id="IPR036291">
    <property type="entry name" value="NAD(P)-bd_dom_sf"/>
</dbReference>
<reference evidence="15 16" key="1">
    <citation type="journal article" date="2012" name="BMC Genomics">
        <title>Genomic basis of broad host range and environmental adaptability of Rhizobium tropici CIAT 899 and Rhizobium sp. PRF 81 which are used in inoculants for common bean (Phaseolus vulgaris L.).</title>
        <authorList>
            <person name="Ormeno-Orrillo E."/>
            <person name="Menna P."/>
            <person name="Almeida L.G."/>
            <person name="Ollero F.J."/>
            <person name="Nicolas M.F."/>
            <person name="Pains Rodrigues E."/>
            <person name="Shigueyoshi Nakatani A."/>
            <person name="Silva Batista J.S."/>
            <person name="Oliveira Chueire L.M."/>
            <person name="Souza R.C."/>
            <person name="Ribeiro Vasconcelos A.T."/>
            <person name="Megias M."/>
            <person name="Hungria M."/>
            <person name="Martinez-Romero E."/>
        </authorList>
    </citation>
    <scope>NUCLEOTIDE SEQUENCE [LARGE SCALE GENOMIC DNA]</scope>
    <source>
        <strain evidence="15 16">PRF 81</strain>
    </source>
</reference>
<dbReference type="Pfam" id="PF00725">
    <property type="entry name" value="3HCDH"/>
    <property type="match status" value="1"/>
</dbReference>
<dbReference type="InterPro" id="IPR006108">
    <property type="entry name" value="3HC_DH_C"/>
</dbReference>
<evidence type="ECO:0000256" key="8">
    <source>
        <dbReference type="ARBA" id="ARBA00023140"/>
    </source>
</evidence>
<dbReference type="STRING" id="363754.RHSP_64874"/>
<evidence type="ECO:0000256" key="7">
    <source>
        <dbReference type="ARBA" id="ARBA00023098"/>
    </source>
</evidence>
<evidence type="ECO:0000256" key="6">
    <source>
        <dbReference type="ARBA" id="ARBA00023027"/>
    </source>
</evidence>
<dbReference type="RefSeq" id="WP_004111259.1">
    <property type="nucleotide sequence ID" value="NZ_AQHN01000016.1"/>
</dbReference>
<keyword evidence="5" id="KW-0560">Oxidoreductase</keyword>
<evidence type="ECO:0000256" key="11">
    <source>
        <dbReference type="ARBA" id="ARBA00023268"/>
    </source>
</evidence>
<comment type="subcellular location">
    <subcellularLocation>
        <location evidence="1">Peroxisome</location>
    </subcellularLocation>
</comment>
<accession>N6VC52</accession>
<dbReference type="InterPro" id="IPR029045">
    <property type="entry name" value="ClpP/crotonase-like_dom_sf"/>
</dbReference>
<evidence type="ECO:0000256" key="5">
    <source>
        <dbReference type="ARBA" id="ARBA00023002"/>
    </source>
</evidence>
<dbReference type="EMBL" id="AQHN01000016">
    <property type="protein sequence ID" value="ENN88582.1"/>
    <property type="molecule type" value="Genomic_DNA"/>
</dbReference>
<comment type="caution">
    <text evidence="15">The sequence shown here is derived from an EMBL/GenBank/DDBJ whole genome shotgun (WGS) entry which is preliminary data.</text>
</comment>
<dbReference type="GO" id="GO:0070403">
    <property type="term" value="F:NAD+ binding"/>
    <property type="evidence" value="ECO:0007669"/>
    <property type="project" value="InterPro"/>
</dbReference>
<evidence type="ECO:0000256" key="1">
    <source>
        <dbReference type="ARBA" id="ARBA00004275"/>
    </source>
</evidence>
<dbReference type="SUPFAM" id="SSF52096">
    <property type="entry name" value="ClpP/crotonase"/>
    <property type="match status" value="1"/>
</dbReference>
<keyword evidence="4" id="KW-0442">Lipid degradation</keyword>
<protein>
    <submittedName>
        <fullName evidence="15">3-hydroxyacyl-CoA dehydrogenase, NAD-binding protein</fullName>
    </submittedName>
</protein>
<keyword evidence="16" id="KW-1185">Reference proteome</keyword>
<dbReference type="Gene3D" id="3.40.50.720">
    <property type="entry name" value="NAD(P)-binding Rossmann-like Domain"/>
    <property type="match status" value="1"/>
</dbReference>
<evidence type="ECO:0000256" key="3">
    <source>
        <dbReference type="ARBA" id="ARBA00022832"/>
    </source>
</evidence>
<dbReference type="Proteomes" id="UP000012429">
    <property type="component" value="Unassembled WGS sequence"/>
</dbReference>
<keyword evidence="11" id="KW-0511">Multifunctional enzyme</keyword>
<organism evidence="15 16">
    <name type="scientific">Rhizobium freirei PRF 81</name>
    <dbReference type="NCBI Taxonomy" id="363754"/>
    <lineage>
        <taxon>Bacteria</taxon>
        <taxon>Pseudomonadati</taxon>
        <taxon>Pseudomonadota</taxon>
        <taxon>Alphaproteobacteria</taxon>
        <taxon>Hyphomicrobiales</taxon>
        <taxon>Rhizobiaceae</taxon>
        <taxon>Rhizobium/Agrobacterium group</taxon>
        <taxon>Rhizobium</taxon>
    </lineage>
</organism>
<sequence>MTVTIELKGGIAVVTVDNPPVNALSQALRQGLLEAAETLDADPSVKAVVLTCAGRTFIAGADVGEFGKPPQPPHLPDVVARIESAAKPWVAVIHGAALGGGFEVALACRFRVAAPDASMGLPEVRLGLVPGAGGTVRLPRLAGVETAVAMVTTGQPVKAVNALSAGLIDTIVEGDLTEGAIAFGRGISNAPLPAPLSERGVASPDAGFWEMAETSVAARAKGEEAPFRALACLRKAAESDFETAMAFERETFLSLRGSTQAAALLHVFFAERAATRPPELAGVEPRPIRSAAVIGGGTMGAGIAAALRDAGLPVILVERDQAAVERGLANVAAIFEGSAKRGRISAEIAAERIAGVTGSANYAAAADVDLAVEAVFEDLEVKRAVFAKLGEVCRPDAVLATNTSYLDPNAIASGIVHPERFLGLHFFSPANIMKLMEIVPAAETATEVTAAGFALARLLNKIPVRAGICDGFIGNRILKVTRAQAERLLLSGATPAAVDAAMRAFGLPMGPFEAQDLGGLDIAAFQRRAARARGETPFAPIADRLCAVERYGQKTGGGWYDYQPGERKPHASETVAAIIAEEAVHTPRRDWTPSEIADCIVLPMVNEAARILTEGVALRAADIDLVKIHGYGFPRWRGGPMAYAEARGLAEVSDALTRLAETGLAEPPCALLKQAAGGGKWPWP</sequence>
<keyword evidence="7" id="KW-0443">Lipid metabolism</keyword>
<dbReference type="CDD" id="cd06558">
    <property type="entry name" value="crotonase-like"/>
    <property type="match status" value="1"/>
</dbReference>
<dbReference type="InterPro" id="IPR001753">
    <property type="entry name" value="Enoyl-CoA_hydra/iso"/>
</dbReference>
<name>N6VC52_9HYPH</name>
<feature type="domain" description="3-hydroxyacyl-CoA dehydrogenase NAD binding" evidence="14">
    <location>
        <begin position="291"/>
        <end position="466"/>
    </location>
</feature>
<dbReference type="PATRIC" id="fig|363754.4.peg.1466"/>
<dbReference type="InterPro" id="IPR006176">
    <property type="entry name" value="3-OHacyl-CoA_DH_NAD-bd"/>
</dbReference>
<comment type="catalytic activity">
    <reaction evidence="12">
        <text>a (3S)-3-hydroxyacyl-CoA + NAD(+) = a 3-oxoacyl-CoA + NADH + H(+)</text>
        <dbReference type="Rhea" id="RHEA:22432"/>
        <dbReference type="ChEBI" id="CHEBI:15378"/>
        <dbReference type="ChEBI" id="CHEBI:57318"/>
        <dbReference type="ChEBI" id="CHEBI:57540"/>
        <dbReference type="ChEBI" id="CHEBI:57945"/>
        <dbReference type="ChEBI" id="CHEBI:90726"/>
        <dbReference type="EC" id="1.1.1.35"/>
    </reaction>
</comment>
<dbReference type="Gene3D" id="1.10.1040.50">
    <property type="match status" value="1"/>
</dbReference>
<keyword evidence="10" id="KW-0456">Lyase</keyword>
<dbReference type="GO" id="GO:0016853">
    <property type="term" value="F:isomerase activity"/>
    <property type="evidence" value="ECO:0007669"/>
    <property type="project" value="UniProtKB-KW"/>
</dbReference>
<keyword evidence="6" id="KW-0520">NAD</keyword>
<keyword evidence="9" id="KW-0413">Isomerase</keyword>
<dbReference type="OrthoDB" id="9771883at2"/>
<proteinExistence type="predicted"/>
<evidence type="ECO:0000256" key="9">
    <source>
        <dbReference type="ARBA" id="ARBA00023235"/>
    </source>
</evidence>
<dbReference type="PANTHER" id="PTHR23309">
    <property type="entry name" value="3-HYDROXYACYL-COA DEHYROGENASE"/>
    <property type="match status" value="1"/>
</dbReference>
<evidence type="ECO:0000259" key="13">
    <source>
        <dbReference type="Pfam" id="PF00725"/>
    </source>
</evidence>
<evidence type="ECO:0000256" key="4">
    <source>
        <dbReference type="ARBA" id="ARBA00022963"/>
    </source>
</evidence>
<dbReference type="GO" id="GO:0004300">
    <property type="term" value="F:enoyl-CoA hydratase activity"/>
    <property type="evidence" value="ECO:0007669"/>
    <property type="project" value="UniProtKB-ARBA"/>
</dbReference>
<evidence type="ECO:0000313" key="15">
    <source>
        <dbReference type="EMBL" id="ENN88582.1"/>
    </source>
</evidence>
<dbReference type="Pfam" id="PF02737">
    <property type="entry name" value="3HCDH_N"/>
    <property type="match status" value="1"/>
</dbReference>
<dbReference type="GO" id="GO:0006635">
    <property type="term" value="P:fatty acid beta-oxidation"/>
    <property type="evidence" value="ECO:0007669"/>
    <property type="project" value="UniProtKB-UniPathway"/>
</dbReference>
<keyword evidence="3" id="KW-0276">Fatty acid metabolism</keyword>
<dbReference type="SUPFAM" id="SSF48179">
    <property type="entry name" value="6-phosphogluconate dehydrogenase C-terminal domain-like"/>
    <property type="match status" value="2"/>
</dbReference>
<feature type="domain" description="3-hydroxyacyl-CoA dehydrogenase C-terminal" evidence="13">
    <location>
        <begin position="471"/>
        <end position="562"/>
    </location>
</feature>
<evidence type="ECO:0000256" key="10">
    <source>
        <dbReference type="ARBA" id="ARBA00023239"/>
    </source>
</evidence>
<gene>
    <name evidence="15" type="ORF">RHSP_64874</name>
</gene>
<dbReference type="FunFam" id="3.40.50.720:FF:000009">
    <property type="entry name" value="Fatty oxidation complex, alpha subunit"/>
    <property type="match status" value="1"/>
</dbReference>
<comment type="pathway">
    <text evidence="2">Lipid metabolism; fatty acid beta-oxidation.</text>
</comment>
<evidence type="ECO:0000256" key="12">
    <source>
        <dbReference type="ARBA" id="ARBA00049556"/>
    </source>
</evidence>
<dbReference type="Pfam" id="PF00378">
    <property type="entry name" value="ECH_1"/>
    <property type="match status" value="1"/>
</dbReference>
<evidence type="ECO:0000313" key="16">
    <source>
        <dbReference type="Proteomes" id="UP000012429"/>
    </source>
</evidence>
<dbReference type="InterPro" id="IPR008927">
    <property type="entry name" value="6-PGluconate_DH-like_C_sf"/>
</dbReference>